<dbReference type="SUPFAM" id="SSF46689">
    <property type="entry name" value="Homeodomain-like"/>
    <property type="match status" value="2"/>
</dbReference>
<proteinExistence type="predicted"/>
<dbReference type="AlphaFoldDB" id="B3SEQ8"/>
<dbReference type="PROSITE" id="PS01124">
    <property type="entry name" value="HTH_ARAC_FAMILY_2"/>
    <property type="match status" value="1"/>
</dbReference>
<organism evidence="4 5">
    <name type="scientific">Trichoplax adhaerens</name>
    <name type="common">Trichoplax reptans</name>
    <dbReference type="NCBI Taxonomy" id="10228"/>
    <lineage>
        <taxon>Eukaryota</taxon>
        <taxon>Metazoa</taxon>
        <taxon>Placozoa</taxon>
        <taxon>Uniplacotomia</taxon>
        <taxon>Trichoplacea</taxon>
        <taxon>Trichoplacidae</taxon>
        <taxon>Trichoplax</taxon>
    </lineage>
</organism>
<dbReference type="GO" id="GO:0043565">
    <property type="term" value="F:sequence-specific DNA binding"/>
    <property type="evidence" value="ECO:0007669"/>
    <property type="project" value="InterPro"/>
</dbReference>
<keyword evidence="1" id="KW-0805">Transcription regulation</keyword>
<evidence type="ECO:0000256" key="1">
    <source>
        <dbReference type="ARBA" id="ARBA00023015"/>
    </source>
</evidence>
<dbReference type="EMBL" id="DS985593">
    <property type="protein sequence ID" value="EDV18787.1"/>
    <property type="molecule type" value="Genomic_DNA"/>
</dbReference>
<dbReference type="InterPro" id="IPR018060">
    <property type="entry name" value="HTH_AraC"/>
</dbReference>
<dbReference type="Proteomes" id="UP000009022">
    <property type="component" value="Unassembled WGS sequence"/>
</dbReference>
<dbReference type="HOGENOM" id="CLU_000445_100_1_1"/>
<dbReference type="SMART" id="SM00342">
    <property type="entry name" value="HTH_ARAC"/>
    <property type="match status" value="1"/>
</dbReference>
<evidence type="ECO:0000259" key="3">
    <source>
        <dbReference type="PROSITE" id="PS01124"/>
    </source>
</evidence>
<feature type="non-terminal residue" evidence="4">
    <location>
        <position position="1"/>
    </location>
</feature>
<dbReference type="InterPro" id="IPR009594">
    <property type="entry name" value="Tscrpt_reg_HTH_AraC_N"/>
</dbReference>
<dbReference type="KEGG" id="tad:TRIADDRAFT_62742"/>
<keyword evidence="5" id="KW-1185">Reference proteome</keyword>
<evidence type="ECO:0000256" key="2">
    <source>
        <dbReference type="ARBA" id="ARBA00023163"/>
    </source>
</evidence>
<dbReference type="GO" id="GO:0006355">
    <property type="term" value="P:regulation of DNA-templated transcription"/>
    <property type="evidence" value="ECO:0000318"/>
    <property type="project" value="GO_Central"/>
</dbReference>
<evidence type="ECO:0000313" key="4">
    <source>
        <dbReference type="EMBL" id="EDV18787.1"/>
    </source>
</evidence>
<dbReference type="PANTHER" id="PTHR43436">
    <property type="entry name" value="ARAC-FAMILY TRANSCRIPTIONAL REGULATOR"/>
    <property type="match status" value="1"/>
</dbReference>
<gene>
    <name evidence="4" type="ORF">TRIADDRAFT_62742</name>
</gene>
<dbReference type="Gene3D" id="1.10.10.60">
    <property type="entry name" value="Homeodomain-like"/>
    <property type="match status" value="1"/>
</dbReference>
<protein>
    <recommendedName>
        <fullName evidence="3">HTH araC/xylS-type domain-containing protein</fullName>
    </recommendedName>
</protein>
<dbReference type="OrthoDB" id="10258706at2759"/>
<feature type="domain" description="HTH araC/xylS-type" evidence="3">
    <location>
        <begin position="143"/>
        <end position="240"/>
    </location>
</feature>
<name>B3SEQ8_TRIAD</name>
<dbReference type="Pfam" id="PF06719">
    <property type="entry name" value="AraC_N"/>
    <property type="match status" value="1"/>
</dbReference>
<reference evidence="4 5" key="1">
    <citation type="journal article" date="2008" name="Nature">
        <title>The Trichoplax genome and the nature of placozoans.</title>
        <authorList>
            <person name="Srivastava M."/>
            <person name="Begovic E."/>
            <person name="Chapman J."/>
            <person name="Putnam N.H."/>
            <person name="Hellsten U."/>
            <person name="Kawashima T."/>
            <person name="Kuo A."/>
            <person name="Mitros T."/>
            <person name="Salamov A."/>
            <person name="Carpenter M.L."/>
            <person name="Signorovitch A.Y."/>
            <person name="Moreno M.A."/>
            <person name="Kamm K."/>
            <person name="Grimwood J."/>
            <person name="Schmutz J."/>
            <person name="Shapiro H."/>
            <person name="Grigoriev I.V."/>
            <person name="Buss L.W."/>
            <person name="Schierwater B."/>
            <person name="Dellaporta S.L."/>
            <person name="Rokhsar D.S."/>
        </authorList>
    </citation>
    <scope>NUCLEOTIDE SEQUENCE [LARGE SCALE GENOMIC DNA]</scope>
    <source>
        <strain evidence="4 5">Grell-BS-1999</strain>
    </source>
</reference>
<keyword evidence="2" id="KW-0804">Transcription</keyword>
<evidence type="ECO:0000313" key="5">
    <source>
        <dbReference type="Proteomes" id="UP000009022"/>
    </source>
</evidence>
<sequence length="240" mass="26860">QGEKVCHVGSEVYTYSAGNFFINFLPLPVQTEVVEASEQEPFLSAALGINLVRLAEIILQIERIENQEIQNSSFDTSCVVVGDADADLVDAFNRLLKVSRSEAEAAILGGAIIDEIYFRILTSEHGFALRELLNQYGHIQPVSKAVNYIHANLDKSIQVEELANLSNMSKTTFFNAFKRLMHLPPNQYIKGIKLQRAQALLKQGMQANEASYHVGYSSFSQFSREYKRFFGFSPSQTLAV</sequence>
<dbReference type="PANTHER" id="PTHR43436:SF1">
    <property type="entry name" value="TRANSCRIPTIONAL REGULATORY PROTEIN"/>
    <property type="match status" value="1"/>
</dbReference>
<dbReference type="eggNOG" id="ENOG502S2YS">
    <property type="taxonomic scope" value="Eukaryota"/>
</dbReference>
<dbReference type="GO" id="GO:0001216">
    <property type="term" value="F:DNA-binding transcription activator activity"/>
    <property type="evidence" value="ECO:0000318"/>
    <property type="project" value="GO_Central"/>
</dbReference>
<dbReference type="InParanoid" id="B3SEQ8"/>
<dbReference type="OMA" id="TFHEHFK"/>
<dbReference type="InterPro" id="IPR009057">
    <property type="entry name" value="Homeodomain-like_sf"/>
</dbReference>
<dbReference type="Pfam" id="PF12833">
    <property type="entry name" value="HTH_18"/>
    <property type="match status" value="1"/>
</dbReference>
<accession>B3SEQ8</accession>